<dbReference type="SUPFAM" id="SSF52788">
    <property type="entry name" value="Phosphotyrosine protein phosphatases I"/>
    <property type="match status" value="1"/>
</dbReference>
<proteinExistence type="predicted"/>
<comment type="caution">
    <text evidence="1">The sequence shown here is derived from an EMBL/GenBank/DDBJ whole genome shotgun (WGS) entry which is preliminary data.</text>
</comment>
<dbReference type="InterPro" id="IPR016919">
    <property type="entry name" value="UCP029416_PTP"/>
</dbReference>
<reference evidence="1 2" key="1">
    <citation type="journal article" date="2011" name="J. Bacteriol.">
        <title>Genome sequence of 'Pedosphaera parvula' Ellin514, an aerobic Verrucomicrobial isolate from pasture soil.</title>
        <authorList>
            <person name="Kant R."/>
            <person name="van Passel M.W."/>
            <person name="Sangwan P."/>
            <person name="Palva A."/>
            <person name="Lucas S."/>
            <person name="Copeland A."/>
            <person name="Lapidus A."/>
            <person name="Glavina Del Rio T."/>
            <person name="Dalin E."/>
            <person name="Tice H."/>
            <person name="Bruce D."/>
            <person name="Goodwin L."/>
            <person name="Pitluck S."/>
            <person name="Chertkov O."/>
            <person name="Larimer F.W."/>
            <person name="Land M.L."/>
            <person name="Hauser L."/>
            <person name="Brettin T.S."/>
            <person name="Detter J.C."/>
            <person name="Han S."/>
            <person name="de Vos W.M."/>
            <person name="Janssen P.H."/>
            <person name="Smidt H."/>
        </authorList>
    </citation>
    <scope>NUCLEOTIDE SEQUENCE [LARGE SCALE GENOMIC DNA]</scope>
    <source>
        <strain evidence="1 2">Ellin514</strain>
    </source>
</reference>
<organism evidence="1 2">
    <name type="scientific">Pedosphaera parvula (strain Ellin514)</name>
    <dbReference type="NCBI Taxonomy" id="320771"/>
    <lineage>
        <taxon>Bacteria</taxon>
        <taxon>Pseudomonadati</taxon>
        <taxon>Verrucomicrobiota</taxon>
        <taxon>Pedosphaerae</taxon>
        <taxon>Pedosphaerales</taxon>
        <taxon>Pedosphaeraceae</taxon>
        <taxon>Pedosphaera</taxon>
    </lineage>
</organism>
<evidence type="ECO:0000313" key="1">
    <source>
        <dbReference type="EMBL" id="EEF62612.1"/>
    </source>
</evidence>
<dbReference type="Proteomes" id="UP000003688">
    <property type="component" value="Unassembled WGS sequence"/>
</dbReference>
<name>B9XCE4_PEDPL</name>
<gene>
    <name evidence="1" type="ORF">Cflav_PD5247</name>
</gene>
<keyword evidence="2" id="KW-1185">Reference proteome</keyword>
<dbReference type="InterPro" id="IPR036196">
    <property type="entry name" value="Ptyr_pPase_sf"/>
</dbReference>
<dbReference type="EMBL" id="ABOX02000004">
    <property type="protein sequence ID" value="EEF62612.1"/>
    <property type="molecule type" value="Genomic_DNA"/>
</dbReference>
<evidence type="ECO:0000313" key="2">
    <source>
        <dbReference type="Proteomes" id="UP000003688"/>
    </source>
</evidence>
<protein>
    <submittedName>
        <fullName evidence="1">Low molecular weight phosphotyrosine protein phosphatase</fullName>
    </submittedName>
</protein>
<dbReference type="RefSeq" id="WP_007413492.1">
    <property type="nucleotide sequence ID" value="NZ_ABOX02000004.1"/>
</dbReference>
<dbReference type="STRING" id="320771.Cflav_PD5247"/>
<dbReference type="PIRSF" id="PIRSF029416">
    <property type="entry name" value="UCP029416_PTP"/>
    <property type="match status" value="1"/>
</dbReference>
<dbReference type="AlphaFoldDB" id="B9XCE4"/>
<sequence>MSSKIIIRLNEPVKILFVCSRNRWRSLTAEKTFEGFPGYAVRSAGTEASARIRVTEGHIGWADLIFVMEKRHAQRLRDRFPEALIGKQLICLHISDDYKFMDPELIALLESKMEPYMVVP</sequence>
<dbReference type="Gene3D" id="3.40.50.2300">
    <property type="match status" value="1"/>
</dbReference>
<dbReference type="OrthoDB" id="7210484at2"/>
<accession>B9XCE4</accession>